<evidence type="ECO:0000313" key="2">
    <source>
        <dbReference type="EMBL" id="QTC89714.1"/>
    </source>
</evidence>
<feature type="compositionally biased region" description="Pro residues" evidence="1">
    <location>
        <begin position="120"/>
        <end position="134"/>
    </location>
</feature>
<organism evidence="2 3">
    <name type="scientific">Brevundimonas goettingensis</name>
    <dbReference type="NCBI Taxonomy" id="2774190"/>
    <lineage>
        <taxon>Bacteria</taxon>
        <taxon>Pseudomonadati</taxon>
        <taxon>Pseudomonadota</taxon>
        <taxon>Alphaproteobacteria</taxon>
        <taxon>Caulobacterales</taxon>
        <taxon>Caulobacteraceae</taxon>
        <taxon>Brevundimonas</taxon>
    </lineage>
</organism>
<feature type="compositionally biased region" description="Pro residues" evidence="1">
    <location>
        <begin position="142"/>
        <end position="168"/>
    </location>
</feature>
<proteinExistence type="predicted"/>
<dbReference type="AlphaFoldDB" id="A0A975BZ69"/>
<reference evidence="2" key="1">
    <citation type="submission" date="2020-09" db="EMBL/GenBank/DDBJ databases">
        <title>Brevundimonas sp. LVF2 isolated from a puddle in Goettingen, Germany.</title>
        <authorList>
            <person name="Friedrich I."/>
            <person name="Klassen A."/>
            <person name="Hannes N."/>
            <person name="Schneider D."/>
            <person name="Hertel R."/>
            <person name="Daniel R."/>
        </authorList>
    </citation>
    <scope>NUCLEOTIDE SEQUENCE</scope>
    <source>
        <strain evidence="2">LVF2</strain>
    </source>
</reference>
<keyword evidence="3" id="KW-1185">Reference proteome</keyword>
<feature type="compositionally biased region" description="Pro residues" evidence="1">
    <location>
        <begin position="175"/>
        <end position="185"/>
    </location>
</feature>
<evidence type="ECO:0000256" key="1">
    <source>
        <dbReference type="SAM" id="MobiDB-lite"/>
    </source>
</evidence>
<name>A0A975BZ69_9CAUL</name>
<feature type="compositionally biased region" description="Polar residues" evidence="1">
    <location>
        <begin position="187"/>
        <end position="205"/>
    </location>
</feature>
<accession>A0A975BZ69</accession>
<dbReference type="RefSeq" id="WP_207867920.1">
    <property type="nucleotide sequence ID" value="NZ_CP062222.1"/>
</dbReference>
<dbReference type="EMBL" id="CP062222">
    <property type="protein sequence ID" value="QTC89714.1"/>
    <property type="molecule type" value="Genomic_DNA"/>
</dbReference>
<evidence type="ECO:0000313" key="3">
    <source>
        <dbReference type="Proteomes" id="UP000663918"/>
    </source>
</evidence>
<sequence>MVDRFSWGGTDGAGPRFDGLSKSWVFVRFGKAYYVNKICLSQTGIGDLTVMDQLIGLNYRTGDAPEPLPADQVPENPAPSRPLIYLPPPVGNIVARDQDRQALESQTVSAGEAETTPARAPEPAPEQAPVPEPAAPVAAPVAGPPSAPSAPPVAAPVPAPVAEAPPEPAFVASPAPVPAPPPVPTPDQTQARSLTRSLNGTPPAS</sequence>
<dbReference type="Proteomes" id="UP000663918">
    <property type="component" value="Chromosome"/>
</dbReference>
<feature type="compositionally biased region" description="Pro residues" evidence="1">
    <location>
        <begin position="76"/>
        <end position="90"/>
    </location>
</feature>
<gene>
    <name evidence="2" type="ORF">IFJ75_10340</name>
</gene>
<dbReference type="KEGG" id="bgoe:IFJ75_10340"/>
<feature type="region of interest" description="Disordered" evidence="1">
    <location>
        <begin position="65"/>
        <end position="205"/>
    </location>
</feature>
<protein>
    <submittedName>
        <fullName evidence="2">Uncharacterized protein</fullName>
    </submittedName>
</protein>